<keyword evidence="6 7" id="KW-0472">Membrane</keyword>
<reference evidence="9 10" key="1">
    <citation type="submission" date="2014-12" db="EMBL/GenBank/DDBJ databases">
        <title>Draft genome sequence of Paenibacillus kamchatkensis strain B-2647.</title>
        <authorList>
            <person name="Karlyshev A.V."/>
            <person name="Kudryashova E.B."/>
        </authorList>
    </citation>
    <scope>NUCLEOTIDE SEQUENCE [LARGE SCALE GENOMIC DNA]</scope>
    <source>
        <strain evidence="9 10">VKM B-2647</strain>
    </source>
</reference>
<dbReference type="PANTHER" id="PTHR32243:SF18">
    <property type="entry name" value="INNER MEMBRANE ABC TRANSPORTER PERMEASE PROTEIN YCJP"/>
    <property type="match status" value="1"/>
</dbReference>
<dbReference type="PANTHER" id="PTHR32243">
    <property type="entry name" value="MALTOSE TRANSPORT SYSTEM PERMEASE-RELATED"/>
    <property type="match status" value="1"/>
</dbReference>
<dbReference type="RefSeq" id="WP_041049758.1">
    <property type="nucleotide sequence ID" value="NZ_JXAK01000043.1"/>
</dbReference>
<evidence type="ECO:0000313" key="9">
    <source>
        <dbReference type="EMBL" id="KIL39123.1"/>
    </source>
</evidence>
<keyword evidence="4 7" id="KW-0812">Transmembrane</keyword>
<name>A0ABR5AEN0_9BACL</name>
<dbReference type="SUPFAM" id="SSF161098">
    <property type="entry name" value="MetI-like"/>
    <property type="match status" value="1"/>
</dbReference>
<feature type="transmembrane region" description="Helical" evidence="7">
    <location>
        <begin position="179"/>
        <end position="204"/>
    </location>
</feature>
<proteinExistence type="inferred from homology"/>
<evidence type="ECO:0000259" key="8">
    <source>
        <dbReference type="PROSITE" id="PS50928"/>
    </source>
</evidence>
<dbReference type="Pfam" id="PF00528">
    <property type="entry name" value="BPD_transp_1"/>
    <property type="match status" value="1"/>
</dbReference>
<organism evidence="9 10">
    <name type="scientific">Gordoniibacillus kamchatkensis</name>
    <dbReference type="NCBI Taxonomy" id="1590651"/>
    <lineage>
        <taxon>Bacteria</taxon>
        <taxon>Bacillati</taxon>
        <taxon>Bacillota</taxon>
        <taxon>Bacilli</taxon>
        <taxon>Bacillales</taxon>
        <taxon>Paenibacillaceae</taxon>
        <taxon>Gordoniibacillus</taxon>
    </lineage>
</organism>
<accession>A0ABR5AEN0</accession>
<evidence type="ECO:0000256" key="1">
    <source>
        <dbReference type="ARBA" id="ARBA00004651"/>
    </source>
</evidence>
<comment type="similarity">
    <text evidence="7">Belongs to the binding-protein-dependent transport system permease family.</text>
</comment>
<evidence type="ECO:0000256" key="6">
    <source>
        <dbReference type="ARBA" id="ARBA00023136"/>
    </source>
</evidence>
<feature type="transmembrane region" description="Helical" evidence="7">
    <location>
        <begin position="236"/>
        <end position="257"/>
    </location>
</feature>
<dbReference type="CDD" id="cd06261">
    <property type="entry name" value="TM_PBP2"/>
    <property type="match status" value="1"/>
</dbReference>
<evidence type="ECO:0000256" key="5">
    <source>
        <dbReference type="ARBA" id="ARBA00022989"/>
    </source>
</evidence>
<protein>
    <submittedName>
        <fullName evidence="9">Sugar ABC transporter permease</fullName>
    </submittedName>
</protein>
<feature type="transmembrane region" description="Helical" evidence="7">
    <location>
        <begin position="136"/>
        <end position="158"/>
    </location>
</feature>
<comment type="caution">
    <text evidence="9">The sequence shown here is derived from an EMBL/GenBank/DDBJ whole genome shotgun (WGS) entry which is preliminary data.</text>
</comment>
<dbReference type="Gene3D" id="1.10.3720.10">
    <property type="entry name" value="MetI-like"/>
    <property type="match status" value="1"/>
</dbReference>
<evidence type="ECO:0000256" key="3">
    <source>
        <dbReference type="ARBA" id="ARBA00022475"/>
    </source>
</evidence>
<keyword evidence="5 7" id="KW-1133">Transmembrane helix</keyword>
<feature type="transmembrane region" description="Helical" evidence="7">
    <location>
        <begin position="63"/>
        <end position="92"/>
    </location>
</feature>
<feature type="domain" description="ABC transmembrane type-1" evidence="8">
    <location>
        <begin position="67"/>
        <end position="257"/>
    </location>
</feature>
<dbReference type="InterPro" id="IPR035906">
    <property type="entry name" value="MetI-like_sf"/>
</dbReference>
<feature type="transmembrane region" description="Helical" evidence="7">
    <location>
        <begin position="7"/>
        <end position="28"/>
    </location>
</feature>
<evidence type="ECO:0000256" key="7">
    <source>
        <dbReference type="RuleBase" id="RU363032"/>
    </source>
</evidence>
<keyword evidence="2 7" id="KW-0813">Transport</keyword>
<feature type="transmembrane region" description="Helical" evidence="7">
    <location>
        <begin position="104"/>
        <end position="124"/>
    </location>
</feature>
<keyword evidence="3" id="KW-1003">Cell membrane</keyword>
<sequence length="271" mass="30147">MVRTKTTFFYAGAVIILLFFLSPLFWLVSTSFKNYKDAFAVPPVLIFTPTFENYQNVFARSDFFAAFANSLMISVVSTLLCLCLASITAYALANFPIRKKMNMITFILSSRVAPPILMLLPVYFIAVKVGLTDSYLLLIIVYMLMNLPFAILMLLTFFEDIPGEIREAAFVDGCSEFKTFLSVILPIARGGIAATFILSMVFVWNEFLISLVLAGKTTQTLPVLITSFMTFQGTEWGPLTATGTFIMLPMLIFGLSVQKHLVKGMTMGAVK</sequence>
<evidence type="ECO:0000256" key="2">
    <source>
        <dbReference type="ARBA" id="ARBA00022448"/>
    </source>
</evidence>
<evidence type="ECO:0000313" key="10">
    <source>
        <dbReference type="Proteomes" id="UP000031967"/>
    </source>
</evidence>
<dbReference type="InterPro" id="IPR050901">
    <property type="entry name" value="BP-dep_ABC_trans_perm"/>
</dbReference>
<dbReference type="Proteomes" id="UP000031967">
    <property type="component" value="Unassembled WGS sequence"/>
</dbReference>
<dbReference type="InterPro" id="IPR000515">
    <property type="entry name" value="MetI-like"/>
</dbReference>
<comment type="subcellular location">
    <subcellularLocation>
        <location evidence="1 7">Cell membrane</location>
        <topology evidence="1 7">Multi-pass membrane protein</topology>
    </subcellularLocation>
</comment>
<evidence type="ECO:0000256" key="4">
    <source>
        <dbReference type="ARBA" id="ARBA00022692"/>
    </source>
</evidence>
<dbReference type="EMBL" id="JXAK01000043">
    <property type="protein sequence ID" value="KIL39123.1"/>
    <property type="molecule type" value="Genomic_DNA"/>
</dbReference>
<dbReference type="PROSITE" id="PS50928">
    <property type="entry name" value="ABC_TM1"/>
    <property type="match status" value="1"/>
</dbReference>
<gene>
    <name evidence="9" type="ORF">SD70_22090</name>
</gene>
<keyword evidence="10" id="KW-1185">Reference proteome</keyword>